<dbReference type="PROSITE" id="PS50887">
    <property type="entry name" value="GGDEF"/>
    <property type="match status" value="1"/>
</dbReference>
<dbReference type="CDD" id="cd01948">
    <property type="entry name" value="EAL"/>
    <property type="match status" value="1"/>
</dbReference>
<organism evidence="4 5">
    <name type="scientific">Novosphingobium anseongense</name>
    <dbReference type="NCBI Taxonomy" id="3133436"/>
    <lineage>
        <taxon>Bacteria</taxon>
        <taxon>Pseudomonadati</taxon>
        <taxon>Pseudomonadota</taxon>
        <taxon>Alphaproteobacteria</taxon>
        <taxon>Sphingomonadales</taxon>
        <taxon>Sphingomonadaceae</taxon>
        <taxon>Novosphingobium</taxon>
    </lineage>
</organism>
<sequence length="859" mass="95129">MERFQSLIARLKGTRRTQAAIFVCAALAIAMGLLGMSGWVFASDVLRVQLIEYTTLNPATAIGLILAGTSVAFTALRQRPWAMGAALLVIAIAAAKIADIVIGGIPVDRLIFTDLLDSGIVPRPSRMAPNTAVALMCAGLALCLLQTHGRLTRQGAQLLAMWVMLGASFVLVGHTFSLFYFNRFGTYLPMAKPTAIGLQAIGFAVMALSRDIGLMLVLRDRGPSGAMFRITLPLIIVIPLTVGVLRILGERNGLYGREAGMALQVMGNVMVTSTLLLACAIVLYRSDIARRQQEIELRNSEQFSRLVASANPDCISLLDEDHTVLFANEALLRAYRLDNVSQIIGKPYGHLLDNGTRADRDAALAAARDEGSGRFTLCYPDAAGKPRWFDSIISRLPDDHNWPFRYMVISRDVSEKREIEDKVRWKASHDDLTKLPNRAQFQTHLDRHVRQAGQEGFALFALDIDNFKTVNDTLGHDAGDRLLKTVAERISRAVRQGDVVARLAGDEFAVIARNVRTEPGAVALAERIFDSLREPWLYEGRPHECRVSIGASLAPRHGDGAEELFKHADIALYEAKARGKGQIAVFRQTMKSAVEKRSRQLSLARHALSSDFIVPYYQPKVELSTGRVAGFEALLRWRHPTQGVQMPGTIAAAFEDLELAHEITDRMLGQILIDMRRWLDRGLPFGHVAMNVTASDLRQENFSDRLLTSLAELSLPHDCLQVEVTETVFLGRGAEYVERALRQLHDAGIRVALDDFGTGYASLSHLKQFPVDIVKIDRSFLHDFALDPQNQAIINTVINLGHSLDIEIVAEGIETREQERHLLSRNCTYGQGYLYGKAMPALRVPRLLTTFQSEFQRAA</sequence>
<evidence type="ECO:0000313" key="4">
    <source>
        <dbReference type="EMBL" id="MEJ5978051.1"/>
    </source>
</evidence>
<dbReference type="Pfam" id="PF08448">
    <property type="entry name" value="PAS_4"/>
    <property type="match status" value="1"/>
</dbReference>
<dbReference type="InterPro" id="IPR043128">
    <property type="entry name" value="Rev_trsase/Diguanyl_cyclase"/>
</dbReference>
<dbReference type="SUPFAM" id="SSF141868">
    <property type="entry name" value="EAL domain-like"/>
    <property type="match status" value="1"/>
</dbReference>
<proteinExistence type="predicted"/>
<dbReference type="InterPro" id="IPR035965">
    <property type="entry name" value="PAS-like_dom_sf"/>
</dbReference>
<comment type="caution">
    <text evidence="4">The sequence shown here is derived from an EMBL/GenBank/DDBJ whole genome shotgun (WGS) entry which is preliminary data.</text>
</comment>
<dbReference type="InterPro" id="IPR000160">
    <property type="entry name" value="GGDEF_dom"/>
</dbReference>
<dbReference type="SMART" id="SM00267">
    <property type="entry name" value="GGDEF"/>
    <property type="match status" value="1"/>
</dbReference>
<dbReference type="InterPro" id="IPR001633">
    <property type="entry name" value="EAL_dom"/>
</dbReference>
<feature type="transmembrane region" description="Helical" evidence="1">
    <location>
        <begin position="85"/>
        <end position="107"/>
    </location>
</feature>
<feature type="transmembrane region" description="Helical" evidence="1">
    <location>
        <begin position="54"/>
        <end position="73"/>
    </location>
</feature>
<keyword evidence="1" id="KW-0812">Transmembrane</keyword>
<evidence type="ECO:0000256" key="1">
    <source>
        <dbReference type="SAM" id="Phobius"/>
    </source>
</evidence>
<dbReference type="PROSITE" id="PS50883">
    <property type="entry name" value="EAL"/>
    <property type="match status" value="1"/>
</dbReference>
<keyword evidence="1" id="KW-1133">Transmembrane helix</keyword>
<dbReference type="InterPro" id="IPR035919">
    <property type="entry name" value="EAL_sf"/>
</dbReference>
<dbReference type="Proteomes" id="UP001361239">
    <property type="component" value="Unassembled WGS sequence"/>
</dbReference>
<dbReference type="RefSeq" id="WP_339587995.1">
    <property type="nucleotide sequence ID" value="NZ_JBBHJZ010000003.1"/>
</dbReference>
<dbReference type="PANTHER" id="PTHR44757:SF2">
    <property type="entry name" value="BIOFILM ARCHITECTURE MAINTENANCE PROTEIN MBAA"/>
    <property type="match status" value="1"/>
</dbReference>
<dbReference type="Gene3D" id="3.20.20.450">
    <property type="entry name" value="EAL domain"/>
    <property type="match status" value="1"/>
</dbReference>
<evidence type="ECO:0000259" key="3">
    <source>
        <dbReference type="PROSITE" id="PS50887"/>
    </source>
</evidence>
<feature type="domain" description="GGDEF" evidence="3">
    <location>
        <begin position="455"/>
        <end position="588"/>
    </location>
</feature>
<feature type="transmembrane region" description="Helical" evidence="1">
    <location>
        <begin position="196"/>
        <end position="218"/>
    </location>
</feature>
<feature type="transmembrane region" description="Helical" evidence="1">
    <location>
        <begin position="127"/>
        <end position="147"/>
    </location>
</feature>
<evidence type="ECO:0000313" key="5">
    <source>
        <dbReference type="Proteomes" id="UP001361239"/>
    </source>
</evidence>
<dbReference type="CDD" id="cd01949">
    <property type="entry name" value="GGDEF"/>
    <property type="match status" value="1"/>
</dbReference>
<dbReference type="Gene3D" id="3.30.70.270">
    <property type="match status" value="1"/>
</dbReference>
<dbReference type="EMBL" id="JBBHJZ010000003">
    <property type="protein sequence ID" value="MEJ5978051.1"/>
    <property type="molecule type" value="Genomic_DNA"/>
</dbReference>
<feature type="transmembrane region" description="Helical" evidence="1">
    <location>
        <begin position="230"/>
        <end position="249"/>
    </location>
</feature>
<gene>
    <name evidence="4" type="ORF">WG901_15475</name>
</gene>
<dbReference type="Gene3D" id="3.30.450.20">
    <property type="entry name" value="PAS domain"/>
    <property type="match status" value="1"/>
</dbReference>
<reference evidence="4 5" key="1">
    <citation type="submission" date="2024-03" db="EMBL/GenBank/DDBJ databases">
        <authorList>
            <person name="Jo J.-H."/>
        </authorList>
    </citation>
    <scope>NUCLEOTIDE SEQUENCE [LARGE SCALE GENOMIC DNA]</scope>
    <source>
        <strain evidence="4 5">PS1R-30</strain>
    </source>
</reference>
<dbReference type="SUPFAM" id="SSF55073">
    <property type="entry name" value="Nucleotide cyclase"/>
    <property type="match status" value="1"/>
</dbReference>
<dbReference type="InterPro" id="IPR029787">
    <property type="entry name" value="Nucleotide_cyclase"/>
</dbReference>
<dbReference type="InterPro" id="IPR052155">
    <property type="entry name" value="Biofilm_reg_signaling"/>
</dbReference>
<dbReference type="NCBIfam" id="TIGR00254">
    <property type="entry name" value="GGDEF"/>
    <property type="match status" value="1"/>
</dbReference>
<feature type="transmembrane region" description="Helical" evidence="1">
    <location>
        <begin position="159"/>
        <end position="181"/>
    </location>
</feature>
<dbReference type="SMART" id="SM00052">
    <property type="entry name" value="EAL"/>
    <property type="match status" value="1"/>
</dbReference>
<feature type="transmembrane region" description="Helical" evidence="1">
    <location>
        <begin position="20"/>
        <end position="42"/>
    </location>
</feature>
<dbReference type="InterPro" id="IPR013656">
    <property type="entry name" value="PAS_4"/>
</dbReference>
<dbReference type="SUPFAM" id="SSF55785">
    <property type="entry name" value="PYP-like sensor domain (PAS domain)"/>
    <property type="match status" value="1"/>
</dbReference>
<evidence type="ECO:0000259" key="2">
    <source>
        <dbReference type="PROSITE" id="PS50883"/>
    </source>
</evidence>
<protein>
    <submittedName>
        <fullName evidence="4">EAL domain-containing protein</fullName>
    </submittedName>
</protein>
<dbReference type="PANTHER" id="PTHR44757">
    <property type="entry name" value="DIGUANYLATE CYCLASE DGCP"/>
    <property type="match status" value="1"/>
</dbReference>
<dbReference type="Pfam" id="PF00990">
    <property type="entry name" value="GGDEF"/>
    <property type="match status" value="1"/>
</dbReference>
<keyword evidence="5" id="KW-1185">Reference proteome</keyword>
<name>A0ABU8RZE9_9SPHN</name>
<feature type="domain" description="EAL" evidence="2">
    <location>
        <begin position="597"/>
        <end position="852"/>
    </location>
</feature>
<feature type="transmembrane region" description="Helical" evidence="1">
    <location>
        <begin position="261"/>
        <end position="284"/>
    </location>
</feature>
<keyword evidence="1" id="KW-0472">Membrane</keyword>
<dbReference type="Pfam" id="PF00563">
    <property type="entry name" value="EAL"/>
    <property type="match status" value="1"/>
</dbReference>
<accession>A0ABU8RZE9</accession>